<evidence type="ECO:0000313" key="1">
    <source>
        <dbReference type="EMBL" id="EGT50870.1"/>
    </source>
</evidence>
<name>G0N2F5_CAEBE</name>
<reference evidence="2" key="1">
    <citation type="submission" date="2011-07" db="EMBL/GenBank/DDBJ databases">
        <authorList>
            <consortium name="Caenorhabditis brenneri Sequencing and Analysis Consortium"/>
            <person name="Wilson R.K."/>
        </authorList>
    </citation>
    <scope>NUCLEOTIDE SEQUENCE [LARGE SCALE GENOMIC DNA]</scope>
    <source>
        <strain evidence="2">PB2801</strain>
    </source>
</reference>
<keyword evidence="2" id="KW-1185">Reference proteome</keyword>
<dbReference type="AlphaFoldDB" id="G0N2F5"/>
<dbReference type="Proteomes" id="UP000008068">
    <property type="component" value="Unassembled WGS sequence"/>
</dbReference>
<dbReference type="EMBL" id="GL379830">
    <property type="protein sequence ID" value="EGT50870.1"/>
    <property type="molecule type" value="Genomic_DNA"/>
</dbReference>
<proteinExistence type="predicted"/>
<accession>G0N2F5</accession>
<protein>
    <submittedName>
        <fullName evidence="1">Uncharacterized protein</fullName>
    </submittedName>
</protein>
<dbReference type="InParanoid" id="G0N2F5"/>
<dbReference type="STRING" id="135651.G0N2F5"/>
<dbReference type="HOGENOM" id="CLU_1723946_0_0_1"/>
<sequence length="152" mass="17317">MKRYPGSTDVEHSEFVQRLRKFNIHLYIFFSTFEAPYGIPDQFDLYDLAAKTNGLFAYNYEHQFDKMMRVGLPLLTTSYQIYAVNREVSGSGKISLPSMSAPFDPYQYRSELVFTFGDQFNSTDSSYAVVTWTGANEAGTADSRTNYALDSV</sequence>
<dbReference type="eggNOG" id="KOG4297">
    <property type="taxonomic scope" value="Eukaryota"/>
</dbReference>
<gene>
    <name evidence="1" type="ORF">CAEBREN_05728</name>
</gene>
<organism evidence="2">
    <name type="scientific">Caenorhabditis brenneri</name>
    <name type="common">Nematode worm</name>
    <dbReference type="NCBI Taxonomy" id="135651"/>
    <lineage>
        <taxon>Eukaryota</taxon>
        <taxon>Metazoa</taxon>
        <taxon>Ecdysozoa</taxon>
        <taxon>Nematoda</taxon>
        <taxon>Chromadorea</taxon>
        <taxon>Rhabditida</taxon>
        <taxon>Rhabditina</taxon>
        <taxon>Rhabditomorpha</taxon>
        <taxon>Rhabditoidea</taxon>
        <taxon>Rhabditidae</taxon>
        <taxon>Peloderinae</taxon>
        <taxon>Caenorhabditis</taxon>
    </lineage>
</organism>
<evidence type="ECO:0000313" key="2">
    <source>
        <dbReference type="Proteomes" id="UP000008068"/>
    </source>
</evidence>